<feature type="compositionally biased region" description="Low complexity" evidence="1">
    <location>
        <begin position="77"/>
        <end position="86"/>
    </location>
</feature>
<accession>A0AB39R7V3</accession>
<sequence>MQTGTSWPAGRLGKPGRVHRDVLDQRTAETLQCGQREAAGGEQRVGLTPYDWLPQVTPIPLSAPARPGVDPTTVTARVRGRTAAAASRHDSPCLKNDPTGLPEERPRPA</sequence>
<dbReference type="AlphaFoldDB" id="A0AB39R7V3"/>
<dbReference type="RefSeq" id="WP_369244225.1">
    <property type="nucleotide sequence ID" value="NZ_CP163443.1"/>
</dbReference>
<organism evidence="2">
    <name type="scientific">Streptomyces sp. R41</name>
    <dbReference type="NCBI Taxonomy" id="3238632"/>
    <lineage>
        <taxon>Bacteria</taxon>
        <taxon>Bacillati</taxon>
        <taxon>Actinomycetota</taxon>
        <taxon>Actinomycetes</taxon>
        <taxon>Kitasatosporales</taxon>
        <taxon>Streptomycetaceae</taxon>
        <taxon>Streptomyces</taxon>
    </lineage>
</organism>
<reference evidence="2" key="1">
    <citation type="submission" date="2024-07" db="EMBL/GenBank/DDBJ databases">
        <authorList>
            <person name="Yu S.T."/>
        </authorList>
    </citation>
    <scope>NUCLEOTIDE SEQUENCE</scope>
    <source>
        <strain evidence="2">R41</strain>
    </source>
</reference>
<feature type="region of interest" description="Disordered" evidence="1">
    <location>
        <begin position="77"/>
        <end position="109"/>
    </location>
</feature>
<proteinExistence type="predicted"/>
<evidence type="ECO:0000313" key="2">
    <source>
        <dbReference type="EMBL" id="XDQ50875.1"/>
    </source>
</evidence>
<name>A0AB39R7V3_9ACTN</name>
<protein>
    <submittedName>
        <fullName evidence="2">Uncharacterized protein</fullName>
    </submittedName>
</protein>
<evidence type="ECO:0000256" key="1">
    <source>
        <dbReference type="SAM" id="MobiDB-lite"/>
    </source>
</evidence>
<dbReference type="EMBL" id="CP163443">
    <property type="protein sequence ID" value="XDQ50875.1"/>
    <property type="molecule type" value="Genomic_DNA"/>
</dbReference>
<gene>
    <name evidence="2" type="ORF">AB5J53_03720</name>
</gene>